<dbReference type="EMBL" id="MSFO01000003">
    <property type="protein sequence ID" value="PLB50595.1"/>
    <property type="molecule type" value="Genomic_DNA"/>
</dbReference>
<reference evidence="1 2" key="1">
    <citation type="submission" date="2016-12" db="EMBL/GenBank/DDBJ databases">
        <title>The genomes of Aspergillus section Nigri reveals drivers in fungal speciation.</title>
        <authorList>
            <consortium name="DOE Joint Genome Institute"/>
            <person name="Vesth T.C."/>
            <person name="Nybo J."/>
            <person name="Theobald S."/>
            <person name="Brandl J."/>
            <person name="Frisvad J.C."/>
            <person name="Nielsen K.F."/>
            <person name="Lyhne E.K."/>
            <person name="Kogle M.E."/>
            <person name="Kuo A."/>
            <person name="Riley R."/>
            <person name="Clum A."/>
            <person name="Nolan M."/>
            <person name="Lipzen A."/>
            <person name="Salamov A."/>
            <person name="Henrissat B."/>
            <person name="Wiebenga A."/>
            <person name="De Vries R.P."/>
            <person name="Grigoriev I.V."/>
            <person name="Mortensen U.H."/>
            <person name="Andersen M.R."/>
            <person name="Baker S.E."/>
        </authorList>
    </citation>
    <scope>NUCLEOTIDE SEQUENCE [LARGE SCALE GENOMIC DNA]</scope>
    <source>
        <strain evidence="1 2">IBT 23096</strain>
    </source>
</reference>
<proteinExistence type="predicted"/>
<protein>
    <submittedName>
        <fullName evidence="1">Uncharacterized protein</fullName>
    </submittedName>
</protein>
<dbReference type="AlphaFoldDB" id="A0A2I2GCK8"/>
<organism evidence="1 2">
    <name type="scientific">Aspergillus steynii IBT 23096</name>
    <dbReference type="NCBI Taxonomy" id="1392250"/>
    <lineage>
        <taxon>Eukaryota</taxon>
        <taxon>Fungi</taxon>
        <taxon>Dikarya</taxon>
        <taxon>Ascomycota</taxon>
        <taxon>Pezizomycotina</taxon>
        <taxon>Eurotiomycetes</taxon>
        <taxon>Eurotiomycetidae</taxon>
        <taxon>Eurotiales</taxon>
        <taxon>Aspergillaceae</taxon>
        <taxon>Aspergillus</taxon>
        <taxon>Aspergillus subgen. Circumdati</taxon>
    </lineage>
</organism>
<evidence type="ECO:0000313" key="1">
    <source>
        <dbReference type="EMBL" id="PLB50595.1"/>
    </source>
</evidence>
<dbReference type="VEuPathDB" id="FungiDB:P170DRAFT_435787"/>
<dbReference type="GeneID" id="36556718"/>
<evidence type="ECO:0000313" key="2">
    <source>
        <dbReference type="Proteomes" id="UP000234275"/>
    </source>
</evidence>
<keyword evidence="2" id="KW-1185">Reference proteome</keyword>
<comment type="caution">
    <text evidence="1">The sequence shown here is derived from an EMBL/GenBank/DDBJ whole genome shotgun (WGS) entry which is preliminary data.</text>
</comment>
<accession>A0A2I2GCK8</accession>
<sequence length="105" mass="11412">MHSVPHGRRRPTEFVPLDILPGVPLFVDPYSIRMVDRVICSAAALACSLLQSAEKHEHRVTSGVTGLVGTTCGTTLLLSIVLTQRMGGCRAWQDGTTRGVHRHPN</sequence>
<dbReference type="RefSeq" id="XP_024705897.1">
    <property type="nucleotide sequence ID" value="XM_024849019.1"/>
</dbReference>
<name>A0A2I2GCK8_9EURO</name>
<dbReference type="Proteomes" id="UP000234275">
    <property type="component" value="Unassembled WGS sequence"/>
</dbReference>
<gene>
    <name evidence="1" type="ORF">P170DRAFT_435787</name>
</gene>